<dbReference type="AlphaFoldDB" id="A0A9W9L8H0"/>
<reference evidence="1" key="2">
    <citation type="journal article" date="2023" name="IMA Fungus">
        <title>Comparative genomic study of the Penicillium genus elucidates a diverse pangenome and 15 lateral gene transfer events.</title>
        <authorList>
            <person name="Petersen C."/>
            <person name="Sorensen T."/>
            <person name="Nielsen M.R."/>
            <person name="Sondergaard T.E."/>
            <person name="Sorensen J.L."/>
            <person name="Fitzpatrick D.A."/>
            <person name="Frisvad J.C."/>
            <person name="Nielsen K.L."/>
        </authorList>
    </citation>
    <scope>NUCLEOTIDE SEQUENCE</scope>
    <source>
        <strain evidence="1">IBT 22155</strain>
    </source>
</reference>
<comment type="caution">
    <text evidence="1">The sequence shown here is derived from an EMBL/GenBank/DDBJ whole genome shotgun (WGS) entry which is preliminary data.</text>
</comment>
<gene>
    <name evidence="1" type="ORF">N7515_001543</name>
</gene>
<dbReference type="GeneID" id="81401457"/>
<accession>A0A9W9L8H0</accession>
<dbReference type="OrthoDB" id="4432909at2759"/>
<reference evidence="1" key="1">
    <citation type="submission" date="2022-11" db="EMBL/GenBank/DDBJ databases">
        <authorList>
            <person name="Petersen C."/>
        </authorList>
    </citation>
    <scope>NUCLEOTIDE SEQUENCE</scope>
    <source>
        <strain evidence="1">IBT 22155</strain>
    </source>
</reference>
<sequence length="438" mass="49336">MKPGPLDMGFARPLEFTLSVVVRNNPSPLDFQFAADTLVSQWPVLNLRMDPLKTKFLDPTDPGDLTDVWAGRTLKKDLSEIICFSSNRDYPQMVDTDSLNDALDFGYGILHAWKQRVFAIRTVFLTDACIIGFKFLQPLCDANGAHHIIQAYCSLLRGERISHTVHARPSLSLKSEVLEKCAEMIESHRIADLHKHTMDRTWIAGISAIGKQIGRNICYRSARRVAKTLFVPQRTIQSWLKEAESQKAKVTEHDLLVAFIFTAALHPPKVHTFGIAIDISKQLQSEANLYNPWYMMPLPDPVPSSEYSSLSLIQMATHIRVSLDEAQQPECIGEVVEQHKTSKGKPMVPKLYGGRAAQPRIASWKNLPLFDLDIQGENPLFVQGSVDYCGLLRETRSHLDDLLVTWKAQGLEEGKGGYWVHGRLPEAVWRHMADELGC</sequence>
<dbReference type="RefSeq" id="XP_056524400.1">
    <property type="nucleotide sequence ID" value="XM_056662287.1"/>
</dbReference>
<dbReference type="Proteomes" id="UP001149079">
    <property type="component" value="Unassembled WGS sequence"/>
</dbReference>
<organism evidence="1 2">
    <name type="scientific">Penicillium bovifimosum</name>
    <dbReference type="NCBI Taxonomy" id="126998"/>
    <lineage>
        <taxon>Eukaryota</taxon>
        <taxon>Fungi</taxon>
        <taxon>Dikarya</taxon>
        <taxon>Ascomycota</taxon>
        <taxon>Pezizomycotina</taxon>
        <taxon>Eurotiomycetes</taxon>
        <taxon>Eurotiomycetidae</taxon>
        <taxon>Eurotiales</taxon>
        <taxon>Aspergillaceae</taxon>
        <taxon>Penicillium</taxon>
    </lineage>
</organism>
<evidence type="ECO:0000313" key="2">
    <source>
        <dbReference type="Proteomes" id="UP001149079"/>
    </source>
</evidence>
<dbReference type="EMBL" id="JAPQKL010000002">
    <property type="protein sequence ID" value="KAJ5142756.1"/>
    <property type="molecule type" value="Genomic_DNA"/>
</dbReference>
<keyword evidence="2" id="KW-1185">Reference proteome</keyword>
<protein>
    <submittedName>
        <fullName evidence="1">Uncharacterized protein</fullName>
    </submittedName>
</protein>
<proteinExistence type="predicted"/>
<name>A0A9W9L8H0_9EURO</name>
<evidence type="ECO:0000313" key="1">
    <source>
        <dbReference type="EMBL" id="KAJ5142756.1"/>
    </source>
</evidence>
<dbReference type="InterPro" id="IPR023213">
    <property type="entry name" value="CAT-like_dom_sf"/>
</dbReference>
<dbReference type="Gene3D" id="3.30.559.10">
    <property type="entry name" value="Chloramphenicol acetyltransferase-like domain"/>
    <property type="match status" value="1"/>
</dbReference>